<reference evidence="5 6" key="1">
    <citation type="submission" date="2018-11" db="EMBL/GenBank/DDBJ databases">
        <title>Genome squencing of methanotrophic bacteria isolated from alkaline groundwater in Korea.</title>
        <authorList>
            <person name="Nguyen L.N."/>
        </authorList>
    </citation>
    <scope>NUCLEOTIDE SEQUENCE [LARGE SCALE GENOMIC DNA]</scope>
    <source>
        <strain evidence="5 6">GW6</strain>
    </source>
</reference>
<dbReference type="GO" id="GO:0046872">
    <property type="term" value="F:metal ion binding"/>
    <property type="evidence" value="ECO:0007669"/>
    <property type="project" value="UniProtKB-KW"/>
</dbReference>
<gene>
    <name evidence="5" type="ORF">EHO51_07540</name>
</gene>
<dbReference type="GO" id="GO:0015935">
    <property type="term" value="C:small ribosomal subunit"/>
    <property type="evidence" value="ECO:0007669"/>
    <property type="project" value="TreeGrafter"/>
</dbReference>
<dbReference type="KEGG" id="mros:EHO51_07540"/>
<keyword evidence="3" id="KW-0408">Iron</keyword>
<evidence type="ECO:0000256" key="4">
    <source>
        <dbReference type="ARBA" id="ARBA00023014"/>
    </source>
</evidence>
<keyword evidence="5" id="KW-0808">Transferase</keyword>
<name>A0A3G8M601_9HYPH</name>
<protein>
    <submittedName>
        <fullName evidence="5">Methyltransferase domain-containing protein</fullName>
    </submittedName>
</protein>
<dbReference type="PANTHER" id="PTHR13184:SF5">
    <property type="entry name" value="METHYLTRANSFERASE-LIKE PROTEIN 17, MITOCHONDRIAL"/>
    <property type="match status" value="1"/>
</dbReference>
<evidence type="ECO:0000256" key="2">
    <source>
        <dbReference type="ARBA" id="ARBA00022946"/>
    </source>
</evidence>
<sequence>MSLPSPELPAPLSAAIEARLEGLSHRALRDRARQLSERYRAHRPTSETIRDETDALAYAATRMPATYAAIVTALGRLDEQSPEFAPKRMLDVGCGLGAASCAAATVWPSIAEITLLDRSALFLNLAAALAQESGLRATIEATHADMATPGAGEDAASFDLVVVGYALTEIAEADLAAVVDRLWSRTSGALVIVEPGTPRDHARLMIVRSRLIALGATILAPCPHQAPCPLPANDWCHFSVRLPRRRAHKLVKGADAPFEDEKFAYLAAGRSAGTPPWARVIAPPRVSKVGISLTLCADKAFEETFIPKRDKARYEKIRKKDWGDPLRAPAEEI</sequence>
<dbReference type="Proteomes" id="UP000273982">
    <property type="component" value="Chromosome"/>
</dbReference>
<dbReference type="Pfam" id="PF09243">
    <property type="entry name" value="Rsm22"/>
    <property type="match status" value="1"/>
</dbReference>
<keyword evidence="2" id="KW-0809">Transit peptide</keyword>
<dbReference type="GO" id="GO:0032259">
    <property type="term" value="P:methylation"/>
    <property type="evidence" value="ECO:0007669"/>
    <property type="project" value="UniProtKB-KW"/>
</dbReference>
<proteinExistence type="predicted"/>
<dbReference type="GO" id="GO:0003735">
    <property type="term" value="F:structural constituent of ribosome"/>
    <property type="evidence" value="ECO:0007669"/>
    <property type="project" value="TreeGrafter"/>
</dbReference>
<evidence type="ECO:0000256" key="1">
    <source>
        <dbReference type="ARBA" id="ARBA00022723"/>
    </source>
</evidence>
<organism evidence="5 6">
    <name type="scientific">Methylocystis rosea</name>
    <dbReference type="NCBI Taxonomy" id="173366"/>
    <lineage>
        <taxon>Bacteria</taxon>
        <taxon>Pseudomonadati</taxon>
        <taxon>Pseudomonadota</taxon>
        <taxon>Alphaproteobacteria</taxon>
        <taxon>Hyphomicrobiales</taxon>
        <taxon>Methylocystaceae</taxon>
        <taxon>Methylocystis</taxon>
    </lineage>
</organism>
<dbReference type="InterPro" id="IPR015324">
    <property type="entry name" value="Ribosomal_Rsm22-like"/>
</dbReference>
<dbReference type="AlphaFoldDB" id="A0A3G8M601"/>
<keyword evidence="5" id="KW-0489">Methyltransferase</keyword>
<dbReference type="EMBL" id="CP034086">
    <property type="protein sequence ID" value="AZG76592.1"/>
    <property type="molecule type" value="Genomic_DNA"/>
</dbReference>
<dbReference type="GO" id="GO:0008168">
    <property type="term" value="F:methyltransferase activity"/>
    <property type="evidence" value="ECO:0007669"/>
    <property type="project" value="UniProtKB-KW"/>
</dbReference>
<keyword evidence="4" id="KW-0411">Iron-sulfur</keyword>
<evidence type="ECO:0000256" key="3">
    <source>
        <dbReference type="ARBA" id="ARBA00023004"/>
    </source>
</evidence>
<dbReference type="SUPFAM" id="SSF53335">
    <property type="entry name" value="S-adenosyl-L-methionine-dependent methyltransferases"/>
    <property type="match status" value="1"/>
</dbReference>
<accession>A0A3G8M601</accession>
<dbReference type="GO" id="GO:0051536">
    <property type="term" value="F:iron-sulfur cluster binding"/>
    <property type="evidence" value="ECO:0007669"/>
    <property type="project" value="UniProtKB-KW"/>
</dbReference>
<dbReference type="InterPro" id="IPR029063">
    <property type="entry name" value="SAM-dependent_MTases_sf"/>
</dbReference>
<dbReference type="PANTHER" id="PTHR13184">
    <property type="entry name" value="37S RIBOSOMAL PROTEIN S22"/>
    <property type="match status" value="1"/>
</dbReference>
<dbReference type="GO" id="GO:0006412">
    <property type="term" value="P:translation"/>
    <property type="evidence" value="ECO:0007669"/>
    <property type="project" value="InterPro"/>
</dbReference>
<keyword evidence="1" id="KW-0479">Metal-binding</keyword>
<evidence type="ECO:0000313" key="5">
    <source>
        <dbReference type="EMBL" id="AZG76592.1"/>
    </source>
</evidence>
<dbReference type="RefSeq" id="WP_124738372.1">
    <property type="nucleotide sequence ID" value="NZ_CP034086.1"/>
</dbReference>
<dbReference type="Gene3D" id="3.40.50.150">
    <property type="entry name" value="Vaccinia Virus protein VP39"/>
    <property type="match status" value="1"/>
</dbReference>
<dbReference type="InterPro" id="IPR052571">
    <property type="entry name" value="Mt_RNA_Methyltransferase"/>
</dbReference>
<evidence type="ECO:0000313" key="6">
    <source>
        <dbReference type="Proteomes" id="UP000273982"/>
    </source>
</evidence>